<dbReference type="GO" id="GO:0050660">
    <property type="term" value="F:flavin adenine dinucleotide binding"/>
    <property type="evidence" value="ECO:0007669"/>
    <property type="project" value="InterPro"/>
</dbReference>
<name>X1VI94_9ZZZZ</name>
<reference evidence="1" key="1">
    <citation type="journal article" date="2014" name="Front. Microbiol.">
        <title>High frequency of phylogenetically diverse reductive dehalogenase-homologous genes in deep subseafloor sedimentary metagenomes.</title>
        <authorList>
            <person name="Kawai M."/>
            <person name="Futagami T."/>
            <person name="Toyoda A."/>
            <person name="Takaki Y."/>
            <person name="Nishi S."/>
            <person name="Hori S."/>
            <person name="Arai W."/>
            <person name="Tsubouchi T."/>
            <person name="Morono Y."/>
            <person name="Uchiyama I."/>
            <person name="Ito T."/>
            <person name="Fujiyama A."/>
            <person name="Inagaki F."/>
            <person name="Takami H."/>
        </authorList>
    </citation>
    <scope>NUCLEOTIDE SEQUENCE</scope>
    <source>
        <strain evidence="1">Expedition CK06-06</strain>
    </source>
</reference>
<dbReference type="EMBL" id="BARW01028631">
    <property type="protein sequence ID" value="GAJ14766.1"/>
    <property type="molecule type" value="Genomic_DNA"/>
</dbReference>
<feature type="non-terminal residue" evidence="1">
    <location>
        <position position="68"/>
    </location>
</feature>
<sequence length="68" mass="7551">MKGKYGRVTKQIIKELTTIVGRDNISTKEHEIEGFSCDEMPIAKPYAPRVIVKPTDTQSVAKLLAFAS</sequence>
<proteinExistence type="predicted"/>
<comment type="caution">
    <text evidence="1">The sequence shown here is derived from an EMBL/GenBank/DDBJ whole genome shotgun (WGS) entry which is preliminary data.</text>
</comment>
<dbReference type="InterPro" id="IPR036318">
    <property type="entry name" value="FAD-bd_PCMH-like_sf"/>
</dbReference>
<dbReference type="InterPro" id="IPR016167">
    <property type="entry name" value="FAD-bd_PCMH_sub1"/>
</dbReference>
<organism evidence="1">
    <name type="scientific">marine sediment metagenome</name>
    <dbReference type="NCBI Taxonomy" id="412755"/>
    <lineage>
        <taxon>unclassified sequences</taxon>
        <taxon>metagenomes</taxon>
        <taxon>ecological metagenomes</taxon>
    </lineage>
</organism>
<dbReference type="SUPFAM" id="SSF56176">
    <property type="entry name" value="FAD-binding/transporter-associated domain-like"/>
    <property type="match status" value="1"/>
</dbReference>
<evidence type="ECO:0000313" key="1">
    <source>
        <dbReference type="EMBL" id="GAJ14766.1"/>
    </source>
</evidence>
<dbReference type="Gene3D" id="3.30.43.10">
    <property type="entry name" value="Uridine Diphospho-n-acetylenolpyruvylglucosamine Reductase, domain 2"/>
    <property type="match status" value="1"/>
</dbReference>
<dbReference type="AlphaFoldDB" id="X1VI94"/>
<accession>X1VI94</accession>
<evidence type="ECO:0008006" key="2">
    <source>
        <dbReference type="Google" id="ProtNLM"/>
    </source>
</evidence>
<protein>
    <recommendedName>
        <fullName evidence="2">FAD linked oxidase N-terminal domain-containing protein</fullName>
    </recommendedName>
</protein>
<gene>
    <name evidence="1" type="ORF">S12H4_46184</name>
</gene>